<dbReference type="CDD" id="cd14958">
    <property type="entry name" value="NHL_PAL_like"/>
    <property type="match status" value="1"/>
</dbReference>
<keyword evidence="2 9" id="KW-0479">Metal-binding</keyword>
<evidence type="ECO:0000313" key="15">
    <source>
        <dbReference type="WBParaSite" id="EVEC_0001113801-mRNA-1"/>
    </source>
</evidence>
<dbReference type="Gene3D" id="2.120.10.30">
    <property type="entry name" value="TolB, C-terminal domain"/>
    <property type="match status" value="1"/>
</dbReference>
<feature type="binding site" evidence="9">
    <location>
        <position position="95"/>
    </location>
    <ligand>
        <name>Zn(2+)</name>
        <dbReference type="ChEBI" id="CHEBI:29105"/>
        <note>catalytic</note>
    </ligand>
</feature>
<dbReference type="GO" id="GO:0016020">
    <property type="term" value="C:membrane"/>
    <property type="evidence" value="ECO:0007669"/>
    <property type="project" value="InterPro"/>
</dbReference>
<dbReference type="OrthoDB" id="10018185at2759"/>
<dbReference type="PANTHER" id="PTHR10680">
    <property type="entry name" value="PEPTIDYL-GLYCINE ALPHA-AMIDATING MONOOXYGENASE"/>
    <property type="match status" value="1"/>
</dbReference>
<reference evidence="15" key="1">
    <citation type="submission" date="2017-02" db="UniProtKB">
        <authorList>
            <consortium name="WormBaseParasite"/>
        </authorList>
    </citation>
    <scope>IDENTIFICATION</scope>
</reference>
<feature type="signal peptide" evidence="12">
    <location>
        <begin position="1"/>
        <end position="18"/>
    </location>
</feature>
<evidence type="ECO:0000256" key="5">
    <source>
        <dbReference type="ARBA" id="ARBA00023157"/>
    </source>
</evidence>
<evidence type="ECO:0000256" key="1">
    <source>
        <dbReference type="ARBA" id="ARBA00012343"/>
    </source>
</evidence>
<evidence type="ECO:0000313" key="13">
    <source>
        <dbReference type="EMBL" id="VDD95712.1"/>
    </source>
</evidence>
<evidence type="ECO:0000256" key="9">
    <source>
        <dbReference type="PIRSR" id="PIRSR600720-2"/>
    </source>
</evidence>
<keyword evidence="9" id="KW-0106">Calcium</keyword>
<dbReference type="EC" id="4.3.2.5" evidence="1"/>
<organism evidence="15">
    <name type="scientific">Enterobius vermicularis</name>
    <name type="common">Human pinworm</name>
    <dbReference type="NCBI Taxonomy" id="51028"/>
    <lineage>
        <taxon>Eukaryota</taxon>
        <taxon>Metazoa</taxon>
        <taxon>Ecdysozoa</taxon>
        <taxon>Nematoda</taxon>
        <taxon>Chromadorea</taxon>
        <taxon>Rhabditida</taxon>
        <taxon>Spirurina</taxon>
        <taxon>Oxyuridomorpha</taxon>
        <taxon>Oxyuroidea</taxon>
        <taxon>Oxyuridae</taxon>
        <taxon>Enterobius</taxon>
    </lineage>
</organism>
<feature type="binding site" evidence="8">
    <location>
        <position position="44"/>
    </location>
    <ligand>
        <name>a protein</name>
        <dbReference type="ChEBI" id="CHEBI:16541"/>
    </ligand>
    <ligandPart>
        <name>C-terminal Xaa-(2S)-2-hydroxyglycine residue</name>
        <dbReference type="ChEBI" id="CHEBI:142768"/>
    </ligandPart>
</feature>
<gene>
    <name evidence="13" type="ORF">EVEC_LOCUS10463</name>
</gene>
<reference evidence="13 14" key="2">
    <citation type="submission" date="2018-10" db="EMBL/GenBank/DDBJ databases">
        <authorList>
            <consortium name="Pathogen Informatics"/>
        </authorList>
    </citation>
    <scope>NUCLEOTIDE SEQUENCE [LARGE SCALE GENOMIC DNA]</scope>
</reference>
<feature type="binding site" evidence="8">
    <location>
        <position position="161"/>
    </location>
    <ligand>
        <name>a protein</name>
        <dbReference type="ChEBI" id="CHEBI:16541"/>
    </ligand>
    <ligandPart>
        <name>C-terminal Xaa-(2S)-2-hydroxyglycine residue</name>
        <dbReference type="ChEBI" id="CHEBI:142768"/>
    </ligandPart>
</feature>
<proteinExistence type="predicted"/>
<dbReference type="AlphaFoldDB" id="A0A0N4VJW7"/>
<feature type="binding site" evidence="8">
    <location>
        <position position="208"/>
    </location>
    <ligand>
        <name>a protein</name>
        <dbReference type="ChEBI" id="CHEBI:16541"/>
    </ligand>
    <ligandPart>
        <name>C-terminal Xaa-(2S)-2-hydroxyglycine residue</name>
        <dbReference type="ChEBI" id="CHEBI:142768"/>
    </ligandPart>
</feature>
<accession>A0A0N4VJW7</accession>
<dbReference type="InterPro" id="IPR000720">
    <property type="entry name" value="PHM/PAL"/>
</dbReference>
<evidence type="ECO:0000256" key="12">
    <source>
        <dbReference type="SAM" id="SignalP"/>
    </source>
</evidence>
<evidence type="ECO:0000256" key="10">
    <source>
        <dbReference type="PIRSR" id="PIRSR600720-3"/>
    </source>
</evidence>
<feature type="repeat" description="NHL" evidence="11">
    <location>
        <begin position="128"/>
        <end position="172"/>
    </location>
</feature>
<protein>
    <recommendedName>
        <fullName evidence="1">peptidylamidoglycolate lyase</fullName>
        <ecNumber evidence="1">4.3.2.5</ecNumber>
    </recommendedName>
</protein>
<evidence type="ECO:0000256" key="11">
    <source>
        <dbReference type="PROSITE-ProRule" id="PRU00504"/>
    </source>
</evidence>
<evidence type="ECO:0000256" key="6">
    <source>
        <dbReference type="ARBA" id="ARBA00023180"/>
    </source>
</evidence>
<keyword evidence="9" id="KW-0862">Zinc</keyword>
<evidence type="ECO:0000256" key="7">
    <source>
        <dbReference type="ARBA" id="ARBA00023239"/>
    </source>
</evidence>
<feature type="disulfide bond" evidence="10">
    <location>
        <begin position="142"/>
        <end position="162"/>
    </location>
</feature>
<dbReference type="InterPro" id="IPR001258">
    <property type="entry name" value="NHL_repeat"/>
</dbReference>
<feature type="repeat" description="NHL" evidence="11">
    <location>
        <begin position="80"/>
        <end position="121"/>
    </location>
</feature>
<evidence type="ECO:0000256" key="2">
    <source>
        <dbReference type="ARBA" id="ARBA00022723"/>
    </source>
</evidence>
<dbReference type="WBParaSite" id="EVEC_0001113801-mRNA-1">
    <property type="protein sequence ID" value="EVEC_0001113801-mRNA-1"/>
    <property type="gene ID" value="EVEC_0001113801"/>
</dbReference>
<dbReference type="PROSITE" id="PS51125">
    <property type="entry name" value="NHL"/>
    <property type="match status" value="3"/>
</dbReference>
<name>A0A0N4VJW7_ENTVE</name>
<feature type="binding site" evidence="9">
    <location>
        <position position="97"/>
    </location>
    <ligand>
        <name>Ca(2+)</name>
        <dbReference type="ChEBI" id="CHEBI:29108"/>
        <note>structural</note>
    </ligand>
</feature>
<dbReference type="InterPro" id="IPR011042">
    <property type="entry name" value="6-blade_b-propeller_TolB-like"/>
</dbReference>
<feature type="disulfide bond" evidence="10">
    <location>
        <begin position="204"/>
        <end position="215"/>
    </location>
</feature>
<dbReference type="GO" id="GO:0046872">
    <property type="term" value="F:metal ion binding"/>
    <property type="evidence" value="ECO:0007669"/>
    <property type="project" value="UniProtKB-KW"/>
</dbReference>
<keyword evidence="7" id="KW-0456">Lyase</keyword>
<keyword evidence="5 10" id="KW-1015">Disulfide bond</keyword>
<dbReference type="STRING" id="51028.A0A0N4VJW7"/>
<evidence type="ECO:0000313" key="14">
    <source>
        <dbReference type="Proteomes" id="UP000274131"/>
    </source>
</evidence>
<dbReference type="PANTHER" id="PTHR10680:SF36">
    <property type="entry name" value="PEPTIDYL-ALPHA-HYDROXYGLYCINE ALPHA-AMIDATING LYASE 1"/>
    <property type="match status" value="1"/>
</dbReference>
<feature type="repeat" description="NHL" evidence="11">
    <location>
        <begin position="179"/>
        <end position="219"/>
    </location>
</feature>
<dbReference type="EMBL" id="UXUI01010872">
    <property type="protein sequence ID" value="VDD95712.1"/>
    <property type="molecule type" value="Genomic_DNA"/>
</dbReference>
<evidence type="ECO:0000256" key="3">
    <source>
        <dbReference type="ARBA" id="ARBA00022729"/>
    </source>
</evidence>
<dbReference type="PRINTS" id="PR00790">
    <property type="entry name" value="PAMONOXGNASE"/>
</dbReference>
<keyword evidence="4" id="KW-0677">Repeat</keyword>
<evidence type="ECO:0000256" key="4">
    <source>
        <dbReference type="ARBA" id="ARBA00022737"/>
    </source>
</evidence>
<dbReference type="GO" id="GO:0006518">
    <property type="term" value="P:peptide metabolic process"/>
    <property type="evidence" value="ECO:0007669"/>
    <property type="project" value="InterPro"/>
</dbReference>
<evidence type="ECO:0000256" key="8">
    <source>
        <dbReference type="PIRSR" id="PIRSR600720-1"/>
    </source>
</evidence>
<keyword evidence="14" id="KW-1185">Reference proteome</keyword>
<sequence length="289" mass="32214">MCFFFLFIFAKLILQFRTLPISKTVGEVAGIAINKDDNLIIFHRADRTWNSRSFNEKNVFNTTAGPIAGATLFVVDRKTGKVLTEGGKNKFYMPHGLSVDHKNNIWVTDVGLHQVFKLDKNLNIQLTLGEKLVPGADDQHFCMPTDVAVSRIGYVFVSDGYCNSRVMKFNERGDFIMAFGRSNDNDAFLVPHSIAVDDDLDIVCVADRENERILCYNAGTKPNDSGLDTTGVLMMKAESTGRVYAVRIKGSMDVDHLLISCQSRFSSTVGNGRSLVANLRSDRRRVSDL</sequence>
<dbReference type="Proteomes" id="UP000274131">
    <property type="component" value="Unassembled WGS sequence"/>
</dbReference>
<keyword evidence="6" id="KW-0325">Glycoprotein</keyword>
<feature type="binding site" evidence="9">
    <location>
        <position position="192"/>
    </location>
    <ligand>
        <name>Zn(2+)</name>
        <dbReference type="ChEBI" id="CHEBI:29105"/>
        <note>catalytic</note>
    </ligand>
</feature>
<dbReference type="GO" id="GO:0005576">
    <property type="term" value="C:extracellular region"/>
    <property type="evidence" value="ECO:0007669"/>
    <property type="project" value="TreeGrafter"/>
</dbReference>
<dbReference type="GO" id="GO:0004598">
    <property type="term" value="F:peptidylamidoglycolate lyase activity"/>
    <property type="evidence" value="ECO:0007669"/>
    <property type="project" value="UniProtKB-EC"/>
</dbReference>
<dbReference type="Pfam" id="PF01436">
    <property type="entry name" value="NHL"/>
    <property type="match status" value="2"/>
</dbReference>
<dbReference type="SUPFAM" id="SSF101898">
    <property type="entry name" value="NHL repeat"/>
    <property type="match status" value="1"/>
</dbReference>
<comment type="cofactor">
    <cofactor evidence="9">
        <name>Zn(2+)</name>
        <dbReference type="ChEBI" id="CHEBI:29105"/>
    </cofactor>
    <text evidence="9">Binds one Zn(2+) ion per subunit.</text>
</comment>
<keyword evidence="3 12" id="KW-0732">Signal</keyword>
<feature type="chain" id="PRO_5043123010" description="peptidylamidoglycolate lyase" evidence="12">
    <location>
        <begin position="19"/>
        <end position="289"/>
    </location>
</feature>